<evidence type="ECO:0000313" key="3">
    <source>
        <dbReference type="Proteomes" id="UP000198615"/>
    </source>
</evidence>
<dbReference type="RefSeq" id="WP_093147863.1">
    <property type="nucleotide sequence ID" value="NZ_FNBW01000001.1"/>
</dbReference>
<dbReference type="Proteomes" id="UP000198615">
    <property type="component" value="Unassembled WGS sequence"/>
</dbReference>
<comment type="caution">
    <text evidence="2">The sequence shown here is derived from an EMBL/GenBank/DDBJ whole genome shotgun (WGS) entry which is preliminary data.</text>
</comment>
<dbReference type="AlphaFoldDB" id="A0A8G2BGG9"/>
<feature type="region of interest" description="Disordered" evidence="1">
    <location>
        <begin position="216"/>
        <end position="278"/>
    </location>
</feature>
<reference evidence="2 3" key="1">
    <citation type="submission" date="2016-10" db="EMBL/GenBank/DDBJ databases">
        <authorList>
            <person name="Varghese N."/>
            <person name="Submissions S."/>
        </authorList>
    </citation>
    <scope>NUCLEOTIDE SEQUENCE [LARGE SCALE GENOMIC DNA]</scope>
    <source>
        <strain evidence="2 3">DSM 18839</strain>
    </source>
</reference>
<organism evidence="2 3">
    <name type="scientific">Thalassobaculum litoreum DSM 18839</name>
    <dbReference type="NCBI Taxonomy" id="1123362"/>
    <lineage>
        <taxon>Bacteria</taxon>
        <taxon>Pseudomonadati</taxon>
        <taxon>Pseudomonadota</taxon>
        <taxon>Alphaproteobacteria</taxon>
        <taxon>Rhodospirillales</taxon>
        <taxon>Thalassobaculaceae</taxon>
        <taxon>Thalassobaculum</taxon>
    </lineage>
</organism>
<feature type="region of interest" description="Disordered" evidence="1">
    <location>
        <begin position="1"/>
        <end position="31"/>
    </location>
</feature>
<feature type="compositionally biased region" description="Basic and acidic residues" evidence="1">
    <location>
        <begin position="254"/>
        <end position="263"/>
    </location>
</feature>
<protein>
    <submittedName>
        <fullName evidence="2">Uncharacterized protein</fullName>
    </submittedName>
</protein>
<evidence type="ECO:0000313" key="2">
    <source>
        <dbReference type="EMBL" id="SDF15571.1"/>
    </source>
</evidence>
<name>A0A8G2BGG9_9PROT</name>
<evidence type="ECO:0000256" key="1">
    <source>
        <dbReference type="SAM" id="MobiDB-lite"/>
    </source>
</evidence>
<gene>
    <name evidence="2" type="ORF">SAMN05660686_00491</name>
</gene>
<dbReference type="EMBL" id="FNBW01000001">
    <property type="protein sequence ID" value="SDF15571.1"/>
    <property type="molecule type" value="Genomic_DNA"/>
</dbReference>
<accession>A0A8G2BGG9</accession>
<feature type="compositionally biased region" description="Basic and acidic residues" evidence="1">
    <location>
        <begin position="18"/>
        <end position="31"/>
    </location>
</feature>
<keyword evidence="3" id="KW-1185">Reference proteome</keyword>
<sequence>MTDTVAAEPITETVEAPEQPRRPKVKEPRVWTDADLDDLNERWYTTCKLSDEEWEARQRLTALREYRERHKPAPAAPPAPAPAATRETPPLLHYSVTDAPPPASAKPQPSEAEIRRQQERRHLVAVAVAETKRERGEPLDLVDRRALWIERVQDILDDIEPKVKAGHLYEPLGKVLVEVAEVALAFSAAHENLKARTAALEEQNAALAAGIAQMEAQARSEPMTGKPRIRVQAPSQRHQQHQHSTAPASMPNHADGRAEHPGEHAIGAPRTTDHGSNQ</sequence>
<feature type="region of interest" description="Disordered" evidence="1">
    <location>
        <begin position="66"/>
        <end position="112"/>
    </location>
</feature>
<feature type="compositionally biased region" description="Polar residues" evidence="1">
    <location>
        <begin position="233"/>
        <end position="247"/>
    </location>
</feature>
<proteinExistence type="predicted"/>